<protein>
    <submittedName>
        <fullName evidence="3">ORF87 lef-5</fullName>
    </submittedName>
</protein>
<accession>A0A097P158</accession>
<feature type="domain" description="Baculoviridae late expression factor 5 N-terminal" evidence="1">
    <location>
        <begin position="17"/>
        <end position="166"/>
    </location>
</feature>
<organismHost>
    <name type="scientific">Cydia pomonella</name>
    <name type="common">Codling moth</name>
    <dbReference type="NCBI Taxonomy" id="82600"/>
</organismHost>
<organism evidence="3">
    <name type="scientific">Cydia pomonella granulosis virus</name>
    <name type="common">CpGV</name>
    <name type="synonym">Cydia pomonella granulovirus</name>
    <dbReference type="NCBI Taxonomy" id="28289"/>
    <lineage>
        <taxon>Viruses</taxon>
        <taxon>Viruses incertae sedis</taxon>
        <taxon>Naldaviricetes</taxon>
        <taxon>Lefavirales</taxon>
        <taxon>Baculoviridae</taxon>
        <taxon>Betabaculovirus</taxon>
        <taxon>Betabaculovirus cypomonellae</taxon>
    </lineage>
</organism>
<dbReference type="Pfam" id="PF04838">
    <property type="entry name" value="Baculo_LEF5"/>
    <property type="match status" value="1"/>
</dbReference>
<dbReference type="EMBL" id="KM217574">
    <property type="protein sequence ID" value="AIU36870.1"/>
    <property type="molecule type" value="Genomic_DNA"/>
</dbReference>
<dbReference type="InterPro" id="IPR021758">
    <property type="entry name" value="Baculo_LEF5_C"/>
</dbReference>
<sequence>MSLGEGPGVAQNGPSMVHLFGVFSKFRRDNDYEGLVDYLITNYPQNVKNRTFNFHNTGHIFHMLYAYVPSPSNKQRKQIRLDCMENLLRTTKNDFCLYEDLMGLIDDEYKCPCELISARLNDNIVYNESLKNKNFDIKPCKLKKEPIDAILFKYSINWKNSLNKKRVLAGKRKSGERRVVAEEETVIVVAVDKIVTPSSLNSINGYTIEACVHDYVVEERQLRAGDEAVSFVRYCVKCGCGQ</sequence>
<feature type="domain" description="Baculoviridae late expression factor 5 C-terminal" evidence="2">
    <location>
        <begin position="199"/>
        <end position="240"/>
    </location>
</feature>
<proteinExistence type="predicted"/>
<reference evidence="3" key="2">
    <citation type="submission" date="2014-07" db="EMBL/GenBank/DDBJ databases">
        <title>Comparative genomics of CpGV: Evolution of a crop protection agent.</title>
        <authorList>
            <person name="Radtke P.C."/>
            <person name="Jehle J.A."/>
        </authorList>
    </citation>
    <scope>NUCLEOTIDE SEQUENCE</scope>
    <source>
        <strain evidence="3">CpGV-I07</strain>
    </source>
</reference>
<evidence type="ECO:0000259" key="2">
    <source>
        <dbReference type="Pfam" id="PF11792"/>
    </source>
</evidence>
<reference evidence="3" key="1">
    <citation type="journal article" date="2014" name="Proc. Natl. Acad. Sci. U.S.A.">
        <title>Baculovirus resistance in codling moth is virus isolate-dependent and the consequence of a mutation in viral gene pe38.</title>
        <authorList>
            <person name="Gebhardt M.M."/>
            <person name="Eberle K.E."/>
            <person name="Radtke P."/>
            <person name="Jehle J.A."/>
        </authorList>
    </citation>
    <scope>NUCLEOTIDE SEQUENCE</scope>
    <source>
        <strain evidence="3">CpGV-I07</strain>
    </source>
</reference>
<dbReference type="GO" id="GO:0006355">
    <property type="term" value="P:regulation of DNA-templated transcription"/>
    <property type="evidence" value="ECO:0007669"/>
    <property type="project" value="InterPro"/>
</dbReference>
<evidence type="ECO:0000313" key="3">
    <source>
        <dbReference type="EMBL" id="AIU36870.1"/>
    </source>
</evidence>
<dbReference type="InterPro" id="IPR006923">
    <property type="entry name" value="Baculo_LEF5_N"/>
</dbReference>
<dbReference type="Pfam" id="PF11792">
    <property type="entry name" value="Baculo_LEF5_C"/>
    <property type="match status" value="1"/>
</dbReference>
<name>A0A097P158_GVCP</name>
<evidence type="ECO:0000259" key="1">
    <source>
        <dbReference type="Pfam" id="PF04838"/>
    </source>
</evidence>
<gene>
    <name evidence="3" type="primary">orf87</name>
</gene>